<gene>
    <name evidence="3" type="ORF">E0W69_000285</name>
</gene>
<keyword evidence="2" id="KW-0472">Membrane</keyword>
<feature type="transmembrane region" description="Helical" evidence="2">
    <location>
        <begin position="6"/>
        <end position="23"/>
    </location>
</feature>
<dbReference type="InterPro" id="IPR019734">
    <property type="entry name" value="TPR_rpt"/>
</dbReference>
<protein>
    <submittedName>
        <fullName evidence="3">Tetratricopeptide repeat protein</fullName>
    </submittedName>
</protein>
<evidence type="ECO:0000256" key="2">
    <source>
        <dbReference type="SAM" id="Phobius"/>
    </source>
</evidence>
<keyword evidence="1" id="KW-0802">TPR repeat</keyword>
<evidence type="ECO:0000256" key="1">
    <source>
        <dbReference type="PROSITE-ProRule" id="PRU00339"/>
    </source>
</evidence>
<keyword evidence="2" id="KW-0812">Transmembrane</keyword>
<reference evidence="3 4" key="1">
    <citation type="submission" date="2019-09" db="EMBL/GenBank/DDBJ databases">
        <title>Complete genome sequence of Arachidicoccus sp. B3-10 isolated from apple orchard soil.</title>
        <authorList>
            <person name="Kim H.S."/>
            <person name="Han K.-I."/>
            <person name="Suh M.K."/>
            <person name="Lee K.C."/>
            <person name="Eom M.K."/>
            <person name="Kim J.-S."/>
            <person name="Kang S.W."/>
            <person name="Sin Y."/>
            <person name="Lee J.-S."/>
        </authorList>
    </citation>
    <scope>NUCLEOTIDE SEQUENCE [LARGE SCALE GENOMIC DNA]</scope>
    <source>
        <strain evidence="3 4">B3-10</strain>
    </source>
</reference>
<dbReference type="InterPro" id="IPR011990">
    <property type="entry name" value="TPR-like_helical_dom_sf"/>
</dbReference>
<dbReference type="KEGG" id="arac:E0W69_000285"/>
<name>A0A5P2FXP8_9BACT</name>
<evidence type="ECO:0000313" key="3">
    <source>
        <dbReference type="EMBL" id="QES87168.1"/>
    </source>
</evidence>
<dbReference type="EMBL" id="CP044016">
    <property type="protein sequence ID" value="QES87168.1"/>
    <property type="molecule type" value="Genomic_DNA"/>
</dbReference>
<feature type="repeat" description="TPR" evidence="1">
    <location>
        <begin position="201"/>
        <end position="234"/>
    </location>
</feature>
<keyword evidence="4" id="KW-1185">Reference proteome</keyword>
<dbReference type="PROSITE" id="PS50005">
    <property type="entry name" value="TPR"/>
    <property type="match status" value="1"/>
</dbReference>
<accession>A0A5P2FXP8</accession>
<evidence type="ECO:0000313" key="4">
    <source>
        <dbReference type="Proteomes" id="UP000292424"/>
    </source>
</evidence>
<dbReference type="Pfam" id="PF14559">
    <property type="entry name" value="TPR_19"/>
    <property type="match status" value="1"/>
</dbReference>
<proteinExistence type="predicted"/>
<dbReference type="Gene3D" id="1.25.40.10">
    <property type="entry name" value="Tetratricopeptide repeat domain"/>
    <property type="match status" value="1"/>
</dbReference>
<keyword evidence="2" id="KW-1133">Transmembrane helix</keyword>
<dbReference type="Proteomes" id="UP000292424">
    <property type="component" value="Chromosome"/>
</dbReference>
<dbReference type="SMART" id="SM00028">
    <property type="entry name" value="TPR"/>
    <property type="match status" value="2"/>
</dbReference>
<dbReference type="OrthoDB" id="1490552at2"/>
<dbReference type="AlphaFoldDB" id="A0A5P2FXP8"/>
<dbReference type="RefSeq" id="WP_131328046.1">
    <property type="nucleotide sequence ID" value="NZ_CP044016.1"/>
</dbReference>
<sequence>MKKQKIILLVSGLFLFVLIYFGGNTIPPKKKMAAMPSAMLSEKKTITTDEIIAKAKQHLTAEQTTQITELENSVVRGDVKSQQEKVYGQLANFWTKDMGRPDLGAYYTGQEGLLENSEKKLTFAAHLLLNGVLVSDSDPAMQNWLATNAKTFFDKALEINPSNDSTKIGIGACYMFGNISDNPMQGILPVREIAEKDPKNIFAQMILGMGGIKSGQYENAVKRFQAVLAVDPTNLEATLNLAETYDRLGDKTNAIKWYKNVLEKINVPDAKKEIEERIKALQQ</sequence>
<dbReference type="SUPFAM" id="SSF48452">
    <property type="entry name" value="TPR-like"/>
    <property type="match status" value="1"/>
</dbReference>
<organism evidence="3 4">
    <name type="scientific">Rhizosphaericola mali</name>
    <dbReference type="NCBI Taxonomy" id="2545455"/>
    <lineage>
        <taxon>Bacteria</taxon>
        <taxon>Pseudomonadati</taxon>
        <taxon>Bacteroidota</taxon>
        <taxon>Chitinophagia</taxon>
        <taxon>Chitinophagales</taxon>
        <taxon>Chitinophagaceae</taxon>
        <taxon>Rhizosphaericola</taxon>
    </lineage>
</organism>